<proteinExistence type="predicted"/>
<name>A0A813L416_POLGL</name>
<dbReference type="AlphaFoldDB" id="A0A813L416"/>
<gene>
    <name evidence="2" type="ORF">PGLA2088_LOCUS39526</name>
</gene>
<feature type="non-terminal residue" evidence="2">
    <location>
        <position position="265"/>
    </location>
</feature>
<dbReference type="Proteomes" id="UP000626109">
    <property type="component" value="Unassembled WGS sequence"/>
</dbReference>
<feature type="region of interest" description="Disordered" evidence="1">
    <location>
        <begin position="214"/>
        <end position="239"/>
    </location>
</feature>
<evidence type="ECO:0000313" key="2">
    <source>
        <dbReference type="EMBL" id="CAE8717420.1"/>
    </source>
</evidence>
<comment type="caution">
    <text evidence="2">The sequence shown here is derived from an EMBL/GenBank/DDBJ whole genome shotgun (WGS) entry which is preliminary data.</text>
</comment>
<protein>
    <submittedName>
        <fullName evidence="2">Uncharacterized protein</fullName>
    </submittedName>
</protein>
<evidence type="ECO:0000313" key="3">
    <source>
        <dbReference type="Proteomes" id="UP000626109"/>
    </source>
</evidence>
<organism evidence="2 3">
    <name type="scientific">Polarella glacialis</name>
    <name type="common">Dinoflagellate</name>
    <dbReference type="NCBI Taxonomy" id="89957"/>
    <lineage>
        <taxon>Eukaryota</taxon>
        <taxon>Sar</taxon>
        <taxon>Alveolata</taxon>
        <taxon>Dinophyceae</taxon>
        <taxon>Suessiales</taxon>
        <taxon>Suessiaceae</taxon>
        <taxon>Polarella</taxon>
    </lineage>
</organism>
<feature type="region of interest" description="Disordered" evidence="1">
    <location>
        <begin position="18"/>
        <end position="90"/>
    </location>
</feature>
<evidence type="ECO:0000256" key="1">
    <source>
        <dbReference type="SAM" id="MobiDB-lite"/>
    </source>
</evidence>
<reference evidence="2" key="1">
    <citation type="submission" date="2021-02" db="EMBL/GenBank/DDBJ databases">
        <authorList>
            <person name="Dougan E. K."/>
            <person name="Rhodes N."/>
            <person name="Thang M."/>
            <person name="Chan C."/>
        </authorList>
    </citation>
    <scope>NUCLEOTIDE SEQUENCE</scope>
</reference>
<sequence length="265" mass="27972">SHSPGDCRQAFLGSAVTPCSLKFSSPGSPSPADPRTMVQLPTPSRSSKDEKPRSRPPRAAQPWDSPGGSRPRPPSASQIFGSPQDPFASKKCLMRTPTRPAEVSCTDSSASTAGTQGSLVLASLGAGVDDRVTPPVPARATADAAVQTHGRRLPGARRRRVLGGLSSLWMVLLRAVVVQALCLPWLPEIQRSQDLYQDVFSWAQALLEKQEVPIARPTDEAAGPRPEAPRFSTAEGDGNAGLPRLAGQLLMVTVATAGRRVIGCS</sequence>
<accession>A0A813L416</accession>
<dbReference type="EMBL" id="CAJNNW010033157">
    <property type="protein sequence ID" value="CAE8717420.1"/>
    <property type="molecule type" value="Genomic_DNA"/>
</dbReference>